<keyword evidence="4" id="KW-1003">Cell membrane</keyword>
<evidence type="ECO:0000256" key="10">
    <source>
        <dbReference type="SAM" id="Phobius"/>
    </source>
</evidence>
<dbReference type="Proteomes" id="UP000070452">
    <property type="component" value="Unassembled WGS sequence"/>
</dbReference>
<feature type="transmembrane region" description="Helical" evidence="10">
    <location>
        <begin position="451"/>
        <end position="473"/>
    </location>
</feature>
<feature type="transmembrane region" description="Helical" evidence="10">
    <location>
        <begin position="128"/>
        <end position="149"/>
    </location>
</feature>
<keyword evidence="8 10" id="KW-0472">Membrane</keyword>
<feature type="transmembrane region" description="Helical" evidence="10">
    <location>
        <begin position="94"/>
        <end position="116"/>
    </location>
</feature>
<feature type="transmembrane region" description="Helical" evidence="10">
    <location>
        <begin position="399"/>
        <end position="414"/>
    </location>
</feature>
<evidence type="ECO:0000256" key="4">
    <source>
        <dbReference type="ARBA" id="ARBA00022475"/>
    </source>
</evidence>
<accession>A0A132Z4I3</accession>
<dbReference type="GO" id="GO:0006527">
    <property type="term" value="P:L-arginine catabolic process"/>
    <property type="evidence" value="ECO:0007669"/>
    <property type="project" value="UniProtKB-UniRule"/>
</dbReference>
<feature type="transmembrane region" description="Helical" evidence="10">
    <location>
        <begin position="341"/>
        <end position="360"/>
    </location>
</feature>
<reference evidence="11 13" key="1">
    <citation type="submission" date="2016-01" db="EMBL/GenBank/DDBJ databases">
        <title>Molecular Mechanisms for transfer of large genomic segments between Enterococcus faecium strains.</title>
        <authorList>
            <person name="Garcia-Solache M.A."/>
            <person name="Lebreton F."/>
            <person name="Mclaughlin R.E."/>
            <person name="Whiteaker J.D."/>
            <person name="Gilmore M.S."/>
            <person name="Rice L.B."/>
        </authorList>
    </citation>
    <scope>NUCLEOTIDE SEQUENCE [LARGE SCALE GENOMIC DNA]</scope>
    <source>
        <strain evidence="11 13">D344RRF x C68</strain>
    </source>
</reference>
<keyword evidence="6" id="KW-0029">Amino-acid transport</keyword>
<dbReference type="Pfam" id="PF13520">
    <property type="entry name" value="AA_permease_2"/>
    <property type="match status" value="1"/>
</dbReference>
<dbReference type="PATRIC" id="fig|1352.655.peg.823"/>
<evidence type="ECO:0000313" key="13">
    <source>
        <dbReference type="Proteomes" id="UP000070452"/>
    </source>
</evidence>
<sequence length="475" mass="51133">MEMEKKSTGISKWGLVALVVSSSIGSGVFGITSDLASSAAPGPAILSWIIVGIGILALVLSLNHLGEKRPDLDGGIFGYAEASFGKLGGFISGWGYWLSAWLGNVAFATMLMSAMGEFFPIFKGGQNVPSILFASIFIWGLTLLVNNGVEGASVINTIVTICKLVPLFLFLIFVFIAFKVNIFTADFWGNVSDNLVNGTGQQGTIWLQIKGCLMVMMWVFVGIEGASVLANRAKKRSEAQQASIIGLLCLLFIYILASILPYGVLSQEELATISQPAMANILKGIVGNWGAALINIGLIISIIGSWLSWTMLPAETTMLMARDGLLPKGWGKTNKKNAPTYSLVVTAILTNLFLLTFLVTDYAYQFAYSLCTAAILICYLLVGIYQVQFSLKEGIKKQVVIGGIAVVFELMGIILAGFSYVLLCSIAYLPGFCFYWIACRETKHQITGKEKVMIGLICVAALLSIGLLAVGWIKI</sequence>
<feature type="transmembrane region" description="Helical" evidence="10">
    <location>
        <begin position="44"/>
        <end position="62"/>
    </location>
</feature>
<dbReference type="PANTHER" id="PTHR42770">
    <property type="entry name" value="AMINO ACID TRANSPORTER-RELATED"/>
    <property type="match status" value="1"/>
</dbReference>
<dbReference type="EMBL" id="MVGJ01000010">
    <property type="protein sequence ID" value="OOL83763.1"/>
    <property type="molecule type" value="Genomic_DNA"/>
</dbReference>
<dbReference type="InterPro" id="IPR050367">
    <property type="entry name" value="APC_superfamily"/>
</dbReference>
<feature type="transmembrane region" description="Helical" evidence="10">
    <location>
        <begin position="12"/>
        <end position="32"/>
    </location>
</feature>
<dbReference type="InterPro" id="IPR004754">
    <property type="entry name" value="Amino_acid_antiprt"/>
</dbReference>
<dbReference type="NCBIfam" id="TIGR00905">
    <property type="entry name" value="2A0302"/>
    <property type="match status" value="1"/>
</dbReference>
<comment type="subcellular location">
    <subcellularLocation>
        <location evidence="1">Cell membrane</location>
        <topology evidence="1">Multi-pass membrane protein</topology>
    </subcellularLocation>
</comment>
<evidence type="ECO:0000256" key="5">
    <source>
        <dbReference type="ARBA" id="ARBA00022692"/>
    </source>
</evidence>
<evidence type="ECO:0000313" key="14">
    <source>
        <dbReference type="Proteomes" id="UP000191171"/>
    </source>
</evidence>
<name>A0A132Z4I3_ENTFC</name>
<evidence type="ECO:0000256" key="1">
    <source>
        <dbReference type="ARBA" id="ARBA00004651"/>
    </source>
</evidence>
<dbReference type="InterPro" id="IPR022461">
    <property type="entry name" value="Arg/Orn_antiprt_ArcD"/>
</dbReference>
<dbReference type="GO" id="GO:1903826">
    <property type="term" value="P:L-arginine transmembrane transport"/>
    <property type="evidence" value="ECO:0007669"/>
    <property type="project" value="InterPro"/>
</dbReference>
<evidence type="ECO:0000256" key="6">
    <source>
        <dbReference type="ARBA" id="ARBA00022970"/>
    </source>
</evidence>
<feature type="transmembrane region" description="Helical" evidence="10">
    <location>
        <begin position="205"/>
        <end position="230"/>
    </location>
</feature>
<feature type="transmembrane region" description="Helical" evidence="10">
    <location>
        <begin position="366"/>
        <end position="387"/>
    </location>
</feature>
<evidence type="ECO:0000256" key="9">
    <source>
        <dbReference type="NCBIfam" id="TIGR03810"/>
    </source>
</evidence>
<dbReference type="NCBIfam" id="TIGR03810">
    <property type="entry name" value="arg_ornith_anti"/>
    <property type="match status" value="1"/>
</dbReference>
<dbReference type="GO" id="GO:0005886">
    <property type="term" value="C:plasma membrane"/>
    <property type="evidence" value="ECO:0007669"/>
    <property type="project" value="UniProtKB-SubCell"/>
</dbReference>
<feature type="transmembrane region" description="Helical" evidence="10">
    <location>
        <begin position="242"/>
        <end position="265"/>
    </location>
</feature>
<proteinExistence type="inferred from homology"/>
<dbReference type="GO" id="GO:0043858">
    <property type="term" value="F:arginine:ornithine antiporter activity"/>
    <property type="evidence" value="ECO:0007669"/>
    <property type="project" value="UniProtKB-UniRule"/>
</dbReference>
<dbReference type="EMBL" id="LRHK01000001">
    <property type="protein sequence ID" value="KWX18289.1"/>
    <property type="molecule type" value="Genomic_DNA"/>
</dbReference>
<evidence type="ECO:0000313" key="11">
    <source>
        <dbReference type="EMBL" id="KWX18289.1"/>
    </source>
</evidence>
<evidence type="ECO:0000256" key="8">
    <source>
        <dbReference type="ARBA" id="ARBA00023136"/>
    </source>
</evidence>
<dbReference type="PANTHER" id="PTHR42770:SF4">
    <property type="entry name" value="ARGININE_ORNITHINE ANTIPORTER-RELATED"/>
    <property type="match status" value="1"/>
</dbReference>
<comment type="caution">
    <text evidence="12">The sequence shown here is derived from an EMBL/GenBank/DDBJ whole genome shotgun (WGS) entry which is preliminary data.</text>
</comment>
<comment type="similarity">
    <text evidence="2">Belongs to the amino acid-polyamine-organocation (APC) superfamily. Basic amino acid/polyamine antiporter (APA) (TC 2.A.3.2) family.</text>
</comment>
<evidence type="ECO:0000256" key="7">
    <source>
        <dbReference type="ARBA" id="ARBA00022989"/>
    </source>
</evidence>
<evidence type="ECO:0000256" key="3">
    <source>
        <dbReference type="ARBA" id="ARBA00022448"/>
    </source>
</evidence>
<dbReference type="AlphaFoldDB" id="A0A132Z4I3"/>
<dbReference type="Proteomes" id="UP000191171">
    <property type="component" value="Unassembled WGS sequence"/>
</dbReference>
<protein>
    <recommendedName>
        <fullName evidence="9">Arginine-ornithine antiporter</fullName>
    </recommendedName>
</protein>
<feature type="transmembrane region" description="Helical" evidence="10">
    <location>
        <begin position="420"/>
        <end position="439"/>
    </location>
</feature>
<evidence type="ECO:0000256" key="2">
    <source>
        <dbReference type="ARBA" id="ARBA00008220"/>
    </source>
</evidence>
<dbReference type="Gene3D" id="1.20.1740.10">
    <property type="entry name" value="Amino acid/polyamine transporter I"/>
    <property type="match status" value="1"/>
</dbReference>
<organism evidence="12 14">
    <name type="scientific">Enterococcus faecium</name>
    <name type="common">Streptococcus faecium</name>
    <dbReference type="NCBI Taxonomy" id="1352"/>
    <lineage>
        <taxon>Bacteria</taxon>
        <taxon>Bacillati</taxon>
        <taxon>Bacillota</taxon>
        <taxon>Bacilli</taxon>
        <taxon>Lactobacillales</taxon>
        <taxon>Enterococcaceae</taxon>
        <taxon>Enterococcus</taxon>
    </lineage>
</organism>
<feature type="transmembrane region" description="Helical" evidence="10">
    <location>
        <begin position="161"/>
        <end position="185"/>
    </location>
</feature>
<keyword evidence="7 10" id="KW-1133">Transmembrane helix</keyword>
<dbReference type="PIRSF" id="PIRSF006060">
    <property type="entry name" value="AA_transporter"/>
    <property type="match status" value="1"/>
</dbReference>
<reference evidence="12 14" key="2">
    <citation type="submission" date="2017-02" db="EMBL/GenBank/DDBJ databases">
        <title>Clonality and virulence of isolates of VRE in Hematopoietic Stem Cell Transplanted (HSCT) patients.</title>
        <authorList>
            <person name="Marchi A.P."/>
            <person name="Martins R.C."/>
            <person name="Marie S.K."/>
            <person name="Levin A.S."/>
            <person name="Costa S.F."/>
        </authorList>
    </citation>
    <scope>NUCLEOTIDE SEQUENCE [LARGE SCALE GENOMIC DNA]</scope>
    <source>
        <strain evidence="12 14">LIM1759</strain>
    </source>
</reference>
<gene>
    <name evidence="11" type="ORF">AWT83_07330</name>
    <name evidence="12" type="ORF">B1P95_02215</name>
</gene>
<feature type="transmembrane region" description="Helical" evidence="10">
    <location>
        <begin position="285"/>
        <end position="312"/>
    </location>
</feature>
<evidence type="ECO:0000313" key="12">
    <source>
        <dbReference type="EMBL" id="OOL83763.1"/>
    </source>
</evidence>
<keyword evidence="3" id="KW-0813">Transport</keyword>
<dbReference type="InterPro" id="IPR002293">
    <property type="entry name" value="AA/rel_permease1"/>
</dbReference>
<keyword evidence="5 10" id="KW-0812">Transmembrane</keyword>